<keyword evidence="2" id="KW-1185">Reference proteome</keyword>
<sequence>MSDESTSLGRFPLEIWSHICAQLANEISQDPSLHYGHWPGDPSPALKALCRVSKGVSQEAERALFRSYDSRWLYGDERGGALRRHLHFLRTVLDRPHLLSYVKEVSLSNGLVYGRTTSELVAETYRRLAARLGFDPANFPLEEKYIPLRDYDPITIIEIDISTAMDNYPMQPRPVRLDALLLLALPLFHNLQALTITASAKMFLQDWVAVFQPPQVAGTIKPFESIMDLTLDYGYYVEGNSLLDSFGPLLALTPRVERLRLRRCHHMNLDGAIRSSLIGQYFPRSVKSLEIDHGIYNHSGMIELLQCCSRLERFVYRSAGPDVMGYRCDPFSPFWSNPTEEVWKMGMVQALLSAKTTLKEVDLTFEEPRPDDEPDGQVTLADFAGFPALERLRVDGVTFLSKDGPR</sequence>
<evidence type="ECO:0008006" key="3">
    <source>
        <dbReference type="Google" id="ProtNLM"/>
    </source>
</evidence>
<gene>
    <name evidence="1" type="ORF">PG993_000245</name>
</gene>
<comment type="caution">
    <text evidence="1">The sequence shown here is derived from an EMBL/GenBank/DDBJ whole genome shotgun (WGS) entry which is preliminary data.</text>
</comment>
<dbReference type="Proteomes" id="UP001444661">
    <property type="component" value="Unassembled WGS sequence"/>
</dbReference>
<evidence type="ECO:0000313" key="2">
    <source>
        <dbReference type="Proteomes" id="UP001444661"/>
    </source>
</evidence>
<dbReference type="EMBL" id="JAQQWK010000001">
    <property type="protein sequence ID" value="KAK8055018.1"/>
    <property type="molecule type" value="Genomic_DNA"/>
</dbReference>
<organism evidence="1 2">
    <name type="scientific">Apiospora rasikravindrae</name>
    <dbReference type="NCBI Taxonomy" id="990691"/>
    <lineage>
        <taxon>Eukaryota</taxon>
        <taxon>Fungi</taxon>
        <taxon>Dikarya</taxon>
        <taxon>Ascomycota</taxon>
        <taxon>Pezizomycotina</taxon>
        <taxon>Sordariomycetes</taxon>
        <taxon>Xylariomycetidae</taxon>
        <taxon>Amphisphaeriales</taxon>
        <taxon>Apiosporaceae</taxon>
        <taxon>Apiospora</taxon>
    </lineage>
</organism>
<reference evidence="1 2" key="1">
    <citation type="submission" date="2023-01" db="EMBL/GenBank/DDBJ databases">
        <title>Analysis of 21 Apiospora genomes using comparative genomics revels a genus with tremendous synthesis potential of carbohydrate active enzymes and secondary metabolites.</title>
        <authorList>
            <person name="Sorensen T."/>
        </authorList>
    </citation>
    <scope>NUCLEOTIDE SEQUENCE [LARGE SCALE GENOMIC DNA]</scope>
    <source>
        <strain evidence="1 2">CBS 33761</strain>
    </source>
</reference>
<evidence type="ECO:0000313" key="1">
    <source>
        <dbReference type="EMBL" id="KAK8055018.1"/>
    </source>
</evidence>
<proteinExistence type="predicted"/>
<protein>
    <recommendedName>
        <fullName evidence="3">F-box domain-containing protein</fullName>
    </recommendedName>
</protein>
<accession>A0ABR1U7Y5</accession>
<name>A0ABR1U7Y5_9PEZI</name>